<gene>
    <name evidence="1" type="ORF">CPAG_04728</name>
</gene>
<protein>
    <submittedName>
        <fullName evidence="1">Uncharacterized protein</fullName>
    </submittedName>
</protein>
<dbReference type="AlphaFoldDB" id="A0A0J6F638"/>
<dbReference type="Proteomes" id="UP000054567">
    <property type="component" value="Unassembled WGS sequence"/>
</dbReference>
<reference evidence="2" key="2">
    <citation type="journal article" date="2009" name="Genome Res.">
        <title>Comparative genomic analyses of the human fungal pathogens Coccidioides and their relatives.</title>
        <authorList>
            <person name="Sharpton T.J."/>
            <person name="Stajich J.E."/>
            <person name="Rounsley S.D."/>
            <person name="Gardner M.J."/>
            <person name="Wortman J.R."/>
            <person name="Jordar V.S."/>
            <person name="Maiti R."/>
            <person name="Kodira C.D."/>
            <person name="Neafsey D.E."/>
            <person name="Zeng Q."/>
            <person name="Hung C.-Y."/>
            <person name="McMahan C."/>
            <person name="Muszewska A."/>
            <person name="Grynberg M."/>
            <person name="Mandel M.A."/>
            <person name="Kellner E.M."/>
            <person name="Barker B.M."/>
            <person name="Galgiani J.N."/>
            <person name="Orbach M.J."/>
            <person name="Kirkland T.N."/>
            <person name="Cole G.T."/>
            <person name="Henn M.R."/>
            <person name="Birren B.W."/>
            <person name="Taylor J.W."/>
        </authorList>
    </citation>
    <scope>NUCLEOTIDE SEQUENCE [LARGE SCALE GENOMIC DNA]</scope>
    <source>
        <strain evidence="2">RMSCC 3488</strain>
    </source>
</reference>
<reference evidence="2" key="3">
    <citation type="journal article" date="2010" name="Genome Res.">
        <title>Population genomic sequencing of Coccidioides fungi reveals recent hybridization and transposon control.</title>
        <authorList>
            <person name="Neafsey D.E."/>
            <person name="Barker B.M."/>
            <person name="Sharpton T.J."/>
            <person name="Stajich J.E."/>
            <person name="Park D.J."/>
            <person name="Whiston E."/>
            <person name="Hung C.-Y."/>
            <person name="McMahan C."/>
            <person name="White J."/>
            <person name="Sykes S."/>
            <person name="Heiman D."/>
            <person name="Young S."/>
            <person name="Zeng Q."/>
            <person name="Abouelleil A."/>
            <person name="Aftuck L."/>
            <person name="Bessette D."/>
            <person name="Brown A."/>
            <person name="FitzGerald M."/>
            <person name="Lui A."/>
            <person name="Macdonald J.P."/>
            <person name="Priest M."/>
            <person name="Orbach M.J."/>
            <person name="Galgiani J.N."/>
            <person name="Kirkland T.N."/>
            <person name="Cole G.T."/>
            <person name="Birren B.W."/>
            <person name="Henn M.R."/>
            <person name="Taylor J.W."/>
            <person name="Rounsley S.D."/>
        </authorList>
    </citation>
    <scope>NUCLEOTIDE SEQUENCE [LARGE SCALE GENOMIC DNA]</scope>
    <source>
        <strain evidence="2">RMSCC 3488</strain>
    </source>
</reference>
<proteinExistence type="predicted"/>
<reference evidence="1 2" key="1">
    <citation type="submission" date="2007-06" db="EMBL/GenBank/DDBJ databases">
        <title>The Genome Sequence of Coccidioides posadasii RMSCC_3488.</title>
        <authorList>
            <consortium name="Coccidioides Genome Resources Consortium"/>
            <consortium name="The Broad Institute Genome Sequencing Platform"/>
            <person name="Henn M.R."/>
            <person name="Sykes S."/>
            <person name="Young S."/>
            <person name="Jaffe D."/>
            <person name="Berlin A."/>
            <person name="Alvarez P."/>
            <person name="Butler J."/>
            <person name="Gnerre S."/>
            <person name="Grabherr M."/>
            <person name="Mauceli E."/>
            <person name="Brockman W."/>
            <person name="Kodira C."/>
            <person name="Alvarado L."/>
            <person name="Zeng Q."/>
            <person name="Crawford M."/>
            <person name="Antoine C."/>
            <person name="Devon K."/>
            <person name="Galgiani J."/>
            <person name="Orsborn K."/>
            <person name="Lewis M.L."/>
            <person name="Nusbaum C."/>
            <person name="Galagan J."/>
            <person name="Birren B."/>
        </authorList>
    </citation>
    <scope>NUCLEOTIDE SEQUENCE [LARGE SCALE GENOMIC DNA]</scope>
    <source>
        <strain evidence="1 2">RMSCC 3488</strain>
    </source>
</reference>
<evidence type="ECO:0000313" key="2">
    <source>
        <dbReference type="Proteomes" id="UP000054567"/>
    </source>
</evidence>
<evidence type="ECO:0000313" key="1">
    <source>
        <dbReference type="EMBL" id="KMM68401.1"/>
    </source>
</evidence>
<dbReference type="EMBL" id="DS268110">
    <property type="protein sequence ID" value="KMM68401.1"/>
    <property type="molecule type" value="Genomic_DNA"/>
</dbReference>
<organism evidence="1 2">
    <name type="scientific">Coccidioides posadasii RMSCC 3488</name>
    <dbReference type="NCBI Taxonomy" id="454284"/>
    <lineage>
        <taxon>Eukaryota</taxon>
        <taxon>Fungi</taxon>
        <taxon>Dikarya</taxon>
        <taxon>Ascomycota</taxon>
        <taxon>Pezizomycotina</taxon>
        <taxon>Eurotiomycetes</taxon>
        <taxon>Eurotiomycetidae</taxon>
        <taxon>Onygenales</taxon>
        <taxon>Onygenaceae</taxon>
        <taxon>Coccidioides</taxon>
    </lineage>
</organism>
<sequence>MAELPKGRGIAEVLNITTPRKLVLQRFPDETIALCTIQDDFASALRATELRDFFNRANPSCESIEKPGLSRFCVRLYKSIGARVAKGNITGRDEFALGA</sequence>
<accession>A0A0J6F638</accession>
<dbReference type="VEuPathDB" id="FungiDB:CPAG_04728"/>
<name>A0A0J6F638_COCPO</name>